<name>A0A4Y2J1M2_ARAVE</name>
<proteinExistence type="predicted"/>
<reference evidence="2 3" key="1">
    <citation type="journal article" date="2019" name="Sci. Rep.">
        <title>Orb-weaving spider Araneus ventricosus genome elucidates the spidroin gene catalogue.</title>
        <authorList>
            <person name="Kono N."/>
            <person name="Nakamura H."/>
            <person name="Ohtoshi R."/>
            <person name="Moran D.A.P."/>
            <person name="Shinohara A."/>
            <person name="Yoshida Y."/>
            <person name="Fujiwara M."/>
            <person name="Mori M."/>
            <person name="Tomita M."/>
            <person name="Arakawa K."/>
        </authorList>
    </citation>
    <scope>NUCLEOTIDE SEQUENCE [LARGE SCALE GENOMIC DNA]</scope>
</reference>
<organism evidence="2 3">
    <name type="scientific">Araneus ventricosus</name>
    <name type="common">Orbweaver spider</name>
    <name type="synonym">Epeira ventricosa</name>
    <dbReference type="NCBI Taxonomy" id="182803"/>
    <lineage>
        <taxon>Eukaryota</taxon>
        <taxon>Metazoa</taxon>
        <taxon>Ecdysozoa</taxon>
        <taxon>Arthropoda</taxon>
        <taxon>Chelicerata</taxon>
        <taxon>Arachnida</taxon>
        <taxon>Araneae</taxon>
        <taxon>Araneomorphae</taxon>
        <taxon>Entelegynae</taxon>
        <taxon>Araneoidea</taxon>
        <taxon>Araneidae</taxon>
        <taxon>Araneus</taxon>
    </lineage>
</organism>
<gene>
    <name evidence="2" type="ORF">AVEN_134516_1</name>
</gene>
<dbReference type="AlphaFoldDB" id="A0A4Y2J1M2"/>
<sequence>MAFLPKHRKEELITLAEDMGIEISPTYKKINICKKIKESPDSEGEFVRGCLEDIVKQREAEAAELKTREAEALRQKRKFELEKIKLYNAAEINSVGSARSESVRPLRELRNLTQKYNAQVADISLYLDMFERQAPTAEIEESELVSQLMALLPLDLAQIIIKEPEDKIKGHLHMKGVL</sequence>
<keyword evidence="1" id="KW-0175">Coiled coil</keyword>
<evidence type="ECO:0000256" key="1">
    <source>
        <dbReference type="SAM" id="Coils"/>
    </source>
</evidence>
<keyword evidence="3" id="KW-1185">Reference proteome</keyword>
<feature type="coiled-coil region" evidence="1">
    <location>
        <begin position="55"/>
        <end position="82"/>
    </location>
</feature>
<evidence type="ECO:0000313" key="3">
    <source>
        <dbReference type="Proteomes" id="UP000499080"/>
    </source>
</evidence>
<evidence type="ECO:0000313" key="2">
    <source>
        <dbReference type="EMBL" id="GBM83810.1"/>
    </source>
</evidence>
<accession>A0A4Y2J1M2</accession>
<dbReference type="EMBL" id="BGPR01003110">
    <property type="protein sequence ID" value="GBM83810.1"/>
    <property type="molecule type" value="Genomic_DNA"/>
</dbReference>
<dbReference type="OrthoDB" id="6436342at2759"/>
<dbReference type="Proteomes" id="UP000499080">
    <property type="component" value="Unassembled WGS sequence"/>
</dbReference>
<comment type="caution">
    <text evidence="2">The sequence shown here is derived from an EMBL/GenBank/DDBJ whole genome shotgun (WGS) entry which is preliminary data.</text>
</comment>
<protein>
    <submittedName>
        <fullName evidence="2">Uncharacterized protein</fullName>
    </submittedName>
</protein>